<proteinExistence type="predicted"/>
<keyword evidence="3" id="KW-1185">Reference proteome</keyword>
<evidence type="ECO:0000313" key="3">
    <source>
        <dbReference type="Proteomes" id="UP000198327"/>
    </source>
</evidence>
<accession>A0A239MCT0</accession>
<dbReference type="InterPro" id="IPR045247">
    <property type="entry name" value="Oye-like"/>
</dbReference>
<gene>
    <name evidence="2" type="ORF">SAMN05421642_11718</name>
</gene>
<sequence>MTTPDSPRLFEPLRLGSIELPNRIVMSPMGRGRATRDGTAEPIVAEYYGQRASAALIIAEATHPSIAAVSHPHSVRLHSAEHAAAWTAVTNSVHERGGRIFLQIMHAGRMTHSTLHGSHPLAPSAVKPAGHARTFFGPREYEVPRPMTRSDIGSTIDDFVRCARTAVDAGFDGVELHAANGYLLHQFLGDVTNTRSDRYGGSASHRSRFVLETTAAVAEAIGGDRVGVRLSPGFPLNDMHENEPVEVYTHLVQGLTDVGVAYLHFVAGSDPDTAKLLRRGWPGLAIMNAGTGGSDVDATLKRTDTVLNDGFDLVSFGRHFIANPDLPERLSRRTPLSVPDPTTFYEGGRRGYIDYPIAASSSTV</sequence>
<dbReference type="InterPro" id="IPR013785">
    <property type="entry name" value="Aldolase_TIM"/>
</dbReference>
<protein>
    <submittedName>
        <fullName evidence="2">N-ethylmaleimide reductase</fullName>
    </submittedName>
</protein>
<dbReference type="OrthoDB" id="3169239at2"/>
<name>A0A239MCT0_9NOCA</name>
<dbReference type="AlphaFoldDB" id="A0A239MCT0"/>
<dbReference type="RefSeq" id="WP_089250780.1">
    <property type="nucleotide sequence ID" value="NZ_FZOW01000017.1"/>
</dbReference>
<dbReference type="SUPFAM" id="SSF51395">
    <property type="entry name" value="FMN-linked oxidoreductases"/>
    <property type="match status" value="1"/>
</dbReference>
<dbReference type="GO" id="GO:0016491">
    <property type="term" value="F:oxidoreductase activity"/>
    <property type="evidence" value="ECO:0007669"/>
    <property type="project" value="InterPro"/>
</dbReference>
<dbReference type="Proteomes" id="UP000198327">
    <property type="component" value="Unassembled WGS sequence"/>
</dbReference>
<dbReference type="Gene3D" id="3.20.20.70">
    <property type="entry name" value="Aldolase class I"/>
    <property type="match status" value="1"/>
</dbReference>
<evidence type="ECO:0000313" key="2">
    <source>
        <dbReference type="EMBL" id="SNT39788.1"/>
    </source>
</evidence>
<dbReference type="CDD" id="cd02933">
    <property type="entry name" value="OYE_like_FMN"/>
    <property type="match status" value="1"/>
</dbReference>
<organism evidence="2 3">
    <name type="scientific">Rhodococcoides kyotonense</name>
    <dbReference type="NCBI Taxonomy" id="398843"/>
    <lineage>
        <taxon>Bacteria</taxon>
        <taxon>Bacillati</taxon>
        <taxon>Actinomycetota</taxon>
        <taxon>Actinomycetes</taxon>
        <taxon>Mycobacteriales</taxon>
        <taxon>Nocardiaceae</taxon>
        <taxon>Rhodococcoides</taxon>
    </lineage>
</organism>
<feature type="domain" description="NADH:flavin oxidoreductase/NADH oxidase N-terminal" evidence="1">
    <location>
        <begin position="9"/>
        <end position="334"/>
    </location>
</feature>
<dbReference type="Pfam" id="PF00724">
    <property type="entry name" value="Oxidored_FMN"/>
    <property type="match status" value="1"/>
</dbReference>
<reference evidence="3" key="1">
    <citation type="submission" date="2017-06" db="EMBL/GenBank/DDBJ databases">
        <authorList>
            <person name="Varghese N."/>
            <person name="Submissions S."/>
        </authorList>
    </citation>
    <scope>NUCLEOTIDE SEQUENCE [LARGE SCALE GENOMIC DNA]</scope>
    <source>
        <strain evidence="3">JCM 23211</strain>
    </source>
</reference>
<dbReference type="GO" id="GO:0010181">
    <property type="term" value="F:FMN binding"/>
    <property type="evidence" value="ECO:0007669"/>
    <property type="project" value="InterPro"/>
</dbReference>
<dbReference type="InterPro" id="IPR001155">
    <property type="entry name" value="OxRdtase_FMN_N"/>
</dbReference>
<dbReference type="EMBL" id="FZOW01000017">
    <property type="protein sequence ID" value="SNT39788.1"/>
    <property type="molecule type" value="Genomic_DNA"/>
</dbReference>
<evidence type="ECO:0000259" key="1">
    <source>
        <dbReference type="Pfam" id="PF00724"/>
    </source>
</evidence>
<dbReference type="PANTHER" id="PTHR22893">
    <property type="entry name" value="NADH OXIDOREDUCTASE-RELATED"/>
    <property type="match status" value="1"/>
</dbReference>
<dbReference type="PANTHER" id="PTHR22893:SF91">
    <property type="entry name" value="NADPH DEHYDROGENASE 2-RELATED"/>
    <property type="match status" value="1"/>
</dbReference>